<organism evidence="1 2">
    <name type="scientific">Pseudobacteriovorax antillogorgiicola</name>
    <dbReference type="NCBI Taxonomy" id="1513793"/>
    <lineage>
        <taxon>Bacteria</taxon>
        <taxon>Pseudomonadati</taxon>
        <taxon>Bdellovibrionota</taxon>
        <taxon>Oligoflexia</taxon>
        <taxon>Oligoflexales</taxon>
        <taxon>Pseudobacteriovoracaceae</taxon>
        <taxon>Pseudobacteriovorax</taxon>
    </lineage>
</organism>
<keyword evidence="2" id="KW-1185">Reference proteome</keyword>
<evidence type="ECO:0000313" key="2">
    <source>
        <dbReference type="Proteomes" id="UP000192907"/>
    </source>
</evidence>
<dbReference type="RefSeq" id="WP_132322062.1">
    <property type="nucleotide sequence ID" value="NZ_FWZT01000017.1"/>
</dbReference>
<reference evidence="2" key="1">
    <citation type="submission" date="2017-04" db="EMBL/GenBank/DDBJ databases">
        <authorList>
            <person name="Varghese N."/>
            <person name="Submissions S."/>
        </authorList>
    </citation>
    <scope>NUCLEOTIDE SEQUENCE [LARGE SCALE GENOMIC DNA]</scope>
    <source>
        <strain evidence="2">RKEM611</strain>
    </source>
</reference>
<dbReference type="EMBL" id="FWZT01000017">
    <property type="protein sequence ID" value="SMF55152.1"/>
    <property type="molecule type" value="Genomic_DNA"/>
</dbReference>
<evidence type="ECO:0000313" key="1">
    <source>
        <dbReference type="EMBL" id="SMF55152.1"/>
    </source>
</evidence>
<dbReference type="STRING" id="1513793.SAMN06296036_11783"/>
<gene>
    <name evidence="1" type="ORF">SAMN06296036_11783</name>
</gene>
<proteinExistence type="predicted"/>
<dbReference type="AlphaFoldDB" id="A0A1Y6CGQ7"/>
<protein>
    <submittedName>
        <fullName evidence="1">Uncharacterized protein</fullName>
    </submittedName>
</protein>
<sequence length="290" mass="33517">MKRLISAALCFGVAGQVMAYDYDSYARKVEKEIEELRSRLIRGIADDRKKALEALFSGPIEVDVFKVLPSDILEPIYHTGRAKVDSLPGSAPLNCDRLYNIYESIPSLRKEAEQLDVELISILESSDGEYTDRQWQRVLQIQDRIRVINEDMNEISSPLWQSKDRLVTYLWNVYEKEVDGVPNTLYQNFDVQQVKSVIAKDFGQVLLREGTWNDEVGSEQSELLPSIVQDFRFAGDGLIMGQRLINGFEYCVDHRVRIPSFFTIEYRDSSNKDRYDVFYINFEQGKDLVL</sequence>
<name>A0A1Y6CGQ7_9BACT</name>
<accession>A0A1Y6CGQ7</accession>
<dbReference type="Proteomes" id="UP000192907">
    <property type="component" value="Unassembled WGS sequence"/>
</dbReference>